<dbReference type="InterPro" id="IPR013785">
    <property type="entry name" value="Aldolase_TIM"/>
</dbReference>
<proteinExistence type="predicted"/>
<dbReference type="Proteomes" id="UP000646738">
    <property type="component" value="Unassembled WGS sequence"/>
</dbReference>
<evidence type="ECO:0000313" key="2">
    <source>
        <dbReference type="Proteomes" id="UP000646738"/>
    </source>
</evidence>
<keyword evidence="2" id="KW-1185">Reference proteome</keyword>
<reference evidence="2" key="1">
    <citation type="submission" date="2023-07" db="EMBL/GenBank/DDBJ databases">
        <title>Whole genome shotgun sequence of Streptomyces achromogenes subsp. rubradiris NBRC 14000.</title>
        <authorList>
            <person name="Komaki H."/>
            <person name="Tamura T."/>
        </authorList>
    </citation>
    <scope>NUCLEOTIDE SEQUENCE [LARGE SCALE GENOMIC DNA]</scope>
    <source>
        <strain evidence="2">NBRC 14000</strain>
    </source>
</reference>
<sequence length="235" mass="24390">MTAWAVGSRDAELVARRAGTLRTGTRGMRSSGLLEAVAGNGKPVLPERGMSATVEEWLPAAGYIADEPSARTGSPSASAAWCATGEGASGAPGACSGPRPEAGGVPGVATGRTLPAAAPGGREQSSVPLVRRPRQAADEFGDRDRAQRDLPGAVRLPRDGVHRAWAQALLGGRGPGAAPPDLLAQERRRGPLDRFDDVQHGDVLGGRGRRVTARQPALRGLRRQHRAVQAPLHAL</sequence>
<comment type="caution">
    <text evidence="1">The sequence shown here is derived from an EMBL/GenBank/DDBJ whole genome shotgun (WGS) entry which is preliminary data.</text>
</comment>
<dbReference type="SUPFAM" id="SSF51569">
    <property type="entry name" value="Aldolase"/>
    <property type="match status" value="1"/>
</dbReference>
<dbReference type="EMBL" id="BNEA01000018">
    <property type="protein sequence ID" value="GHI58191.1"/>
    <property type="molecule type" value="Genomic_DNA"/>
</dbReference>
<organism evidence="1 2">
    <name type="scientific">Streptomyces rubradiris</name>
    <name type="common">Streptomyces achromogenes subsp. rubradiris</name>
    <dbReference type="NCBI Taxonomy" id="285531"/>
    <lineage>
        <taxon>Bacteria</taxon>
        <taxon>Bacillati</taxon>
        <taxon>Actinomycetota</taxon>
        <taxon>Actinomycetes</taxon>
        <taxon>Kitasatosporales</taxon>
        <taxon>Streptomycetaceae</taxon>
        <taxon>Streptomyces</taxon>
    </lineage>
</organism>
<gene>
    <name evidence="1" type="ORF">Srubr_80370</name>
</gene>
<protein>
    <submittedName>
        <fullName evidence="1">Uncharacterized protein</fullName>
    </submittedName>
</protein>
<name>A0ABQ3RQP0_STRRR</name>
<accession>A0ABQ3RQP0</accession>
<dbReference type="Gene3D" id="3.20.20.70">
    <property type="entry name" value="Aldolase class I"/>
    <property type="match status" value="1"/>
</dbReference>
<evidence type="ECO:0000313" key="1">
    <source>
        <dbReference type="EMBL" id="GHI58191.1"/>
    </source>
</evidence>